<gene>
    <name evidence="6" type="ORF">PPNO1_LOCUS3791</name>
</gene>
<protein>
    <submittedName>
        <fullName evidence="6">Uncharacterized protein</fullName>
    </submittedName>
</protein>
<dbReference type="InterPro" id="IPR050987">
    <property type="entry name" value="AtrR-like"/>
</dbReference>
<keyword evidence="7" id="KW-1185">Reference proteome</keyword>
<evidence type="ECO:0000256" key="3">
    <source>
        <dbReference type="ARBA" id="ARBA00023125"/>
    </source>
</evidence>
<keyword evidence="2" id="KW-0805">Transcription regulation</keyword>
<keyword evidence="3" id="KW-0238">DNA-binding</keyword>
<dbReference type="CDD" id="cd12148">
    <property type="entry name" value="fungal_TF_MHR"/>
    <property type="match status" value="1"/>
</dbReference>
<dbReference type="AlphaFoldDB" id="A0A9P1H157"/>
<dbReference type="GO" id="GO:0003677">
    <property type="term" value="F:DNA binding"/>
    <property type="evidence" value="ECO:0007669"/>
    <property type="project" value="UniProtKB-KW"/>
</dbReference>
<keyword evidence="5" id="KW-0539">Nucleus</keyword>
<dbReference type="GO" id="GO:0005634">
    <property type="term" value="C:nucleus"/>
    <property type="evidence" value="ECO:0007669"/>
    <property type="project" value="UniProtKB-SubCell"/>
</dbReference>
<dbReference type="EMBL" id="CALLCH030000010">
    <property type="protein sequence ID" value="CAI4214058.1"/>
    <property type="molecule type" value="Genomic_DNA"/>
</dbReference>
<evidence type="ECO:0000256" key="5">
    <source>
        <dbReference type="ARBA" id="ARBA00023242"/>
    </source>
</evidence>
<keyword evidence="4" id="KW-0804">Transcription</keyword>
<dbReference type="PANTHER" id="PTHR46910:SF37">
    <property type="entry name" value="ZN(II)2CYS6 TRANSCRIPTION FACTOR (EUROFUNG)"/>
    <property type="match status" value="1"/>
</dbReference>
<proteinExistence type="predicted"/>
<dbReference type="OrthoDB" id="4116913at2759"/>
<sequence length="437" mass="48132">MPILSEKGYQWIQSRTGKAVDLGKFELFGSKQTVLPTCYSFEELCHLPDRAAVAGAVDALFNLPAGLFYPIIDPVLFAETMDLAYRGADEQSSSSGIRVSARACVLVLYGLCSRLSLQGSRAQSSSYADRAQLLLGYCPGKQCDYNARSGVSPGVCIRRGTPDPQGGLVRPVGARHGRRRVHISPQFGAGRQGRGDRKYRSHFSAHIVLAFIKEKANMLLFSPNAIQVPDKQILMYIRELDDEVEEWRQSIPVDLRPKLSITAGSTIISPHMDIGQRIRCRNLQLEYLHFITTIHTAVRRCGSEYAEGMELPEDLHAVFHSSLDIALEASRSTLSLLKSNDQGLAEEPFWRIAFYPPVAAMSLFVNIIIHPLAPLAQKDLELLASSVGISQTVSSGVGKGTEEEMGYLQAMNEFIMELVRLANCAMWKARNEAGASG</sequence>
<evidence type="ECO:0000256" key="2">
    <source>
        <dbReference type="ARBA" id="ARBA00023015"/>
    </source>
</evidence>
<comment type="subcellular location">
    <subcellularLocation>
        <location evidence="1">Nucleus</location>
    </subcellularLocation>
</comment>
<reference evidence="6" key="1">
    <citation type="submission" date="2022-11" db="EMBL/GenBank/DDBJ databases">
        <authorList>
            <person name="Scott C."/>
            <person name="Bruce N."/>
        </authorList>
    </citation>
    <scope>NUCLEOTIDE SEQUENCE</scope>
</reference>
<evidence type="ECO:0000256" key="1">
    <source>
        <dbReference type="ARBA" id="ARBA00004123"/>
    </source>
</evidence>
<dbReference type="PANTHER" id="PTHR46910">
    <property type="entry name" value="TRANSCRIPTION FACTOR PDR1"/>
    <property type="match status" value="1"/>
</dbReference>
<comment type="caution">
    <text evidence="6">The sequence shown here is derived from an EMBL/GenBank/DDBJ whole genome shotgun (WGS) entry which is preliminary data.</text>
</comment>
<evidence type="ECO:0000313" key="6">
    <source>
        <dbReference type="EMBL" id="CAI4214058.1"/>
    </source>
</evidence>
<dbReference type="Proteomes" id="UP000838763">
    <property type="component" value="Unassembled WGS sequence"/>
</dbReference>
<accession>A0A9P1H157</accession>
<dbReference type="GO" id="GO:0003700">
    <property type="term" value="F:DNA-binding transcription factor activity"/>
    <property type="evidence" value="ECO:0007669"/>
    <property type="project" value="InterPro"/>
</dbReference>
<organism evidence="6 7">
    <name type="scientific">Parascedosporium putredinis</name>
    <dbReference type="NCBI Taxonomy" id="1442378"/>
    <lineage>
        <taxon>Eukaryota</taxon>
        <taxon>Fungi</taxon>
        <taxon>Dikarya</taxon>
        <taxon>Ascomycota</taxon>
        <taxon>Pezizomycotina</taxon>
        <taxon>Sordariomycetes</taxon>
        <taxon>Hypocreomycetidae</taxon>
        <taxon>Microascales</taxon>
        <taxon>Microascaceae</taxon>
        <taxon>Parascedosporium</taxon>
    </lineage>
</organism>
<evidence type="ECO:0000256" key="4">
    <source>
        <dbReference type="ARBA" id="ARBA00023163"/>
    </source>
</evidence>
<evidence type="ECO:0000313" key="7">
    <source>
        <dbReference type="Proteomes" id="UP000838763"/>
    </source>
</evidence>
<name>A0A9P1H157_9PEZI</name>